<feature type="transmembrane region" description="Helical" evidence="1">
    <location>
        <begin position="48"/>
        <end position="67"/>
    </location>
</feature>
<evidence type="ECO:0000313" key="3">
    <source>
        <dbReference type="EMBL" id="GAA0343789.1"/>
    </source>
</evidence>
<name>A0ABN0WPZ4_9BACI</name>
<comment type="caution">
    <text evidence="3">The sequence shown here is derived from an EMBL/GenBank/DDBJ whole genome shotgun (WGS) entry which is preliminary data.</text>
</comment>
<organism evidence="3 4">
    <name type="scientific">Bacillus carboniphilus</name>
    <dbReference type="NCBI Taxonomy" id="86663"/>
    <lineage>
        <taxon>Bacteria</taxon>
        <taxon>Bacillati</taxon>
        <taxon>Bacillota</taxon>
        <taxon>Bacilli</taxon>
        <taxon>Bacillales</taxon>
        <taxon>Bacillaceae</taxon>
        <taxon>Bacillus</taxon>
    </lineage>
</organism>
<dbReference type="Proteomes" id="UP001500782">
    <property type="component" value="Unassembled WGS sequence"/>
</dbReference>
<evidence type="ECO:0000256" key="1">
    <source>
        <dbReference type="SAM" id="Phobius"/>
    </source>
</evidence>
<reference evidence="3 4" key="1">
    <citation type="journal article" date="2019" name="Int. J. Syst. Evol. Microbiol.">
        <title>The Global Catalogue of Microorganisms (GCM) 10K type strain sequencing project: providing services to taxonomists for standard genome sequencing and annotation.</title>
        <authorList>
            <consortium name="The Broad Institute Genomics Platform"/>
            <consortium name="The Broad Institute Genome Sequencing Center for Infectious Disease"/>
            <person name="Wu L."/>
            <person name="Ma J."/>
        </authorList>
    </citation>
    <scope>NUCLEOTIDE SEQUENCE [LARGE SCALE GENOMIC DNA]</scope>
    <source>
        <strain evidence="3 4">JCM 9731</strain>
    </source>
</reference>
<gene>
    <name evidence="3" type="ORF">GCM10008967_37800</name>
</gene>
<dbReference type="Pfam" id="PF19701">
    <property type="entry name" value="DUF6199"/>
    <property type="match status" value="1"/>
</dbReference>
<proteinExistence type="predicted"/>
<dbReference type="InterPro" id="IPR045679">
    <property type="entry name" value="DUF6199"/>
</dbReference>
<keyword evidence="4" id="KW-1185">Reference proteome</keyword>
<feature type="domain" description="DUF6199" evidence="2">
    <location>
        <begin position="6"/>
        <end position="64"/>
    </location>
</feature>
<dbReference type="EMBL" id="BAAADJ010000062">
    <property type="protein sequence ID" value="GAA0343789.1"/>
    <property type="molecule type" value="Genomic_DNA"/>
</dbReference>
<keyword evidence="1" id="KW-0812">Transmembrane</keyword>
<protein>
    <recommendedName>
        <fullName evidence="2">DUF6199 domain-containing protein</fullName>
    </recommendedName>
</protein>
<keyword evidence="1" id="KW-0472">Membrane</keyword>
<sequence>MKDLLLGIFLIVFGLIMILNPSIIWVISESWKSSTYSEPSNLYIFSTRFGGIMMTLAGIGSMVVYFLSKK</sequence>
<evidence type="ECO:0000313" key="4">
    <source>
        <dbReference type="Proteomes" id="UP001500782"/>
    </source>
</evidence>
<evidence type="ECO:0000259" key="2">
    <source>
        <dbReference type="Pfam" id="PF19701"/>
    </source>
</evidence>
<dbReference type="RefSeq" id="WP_343802690.1">
    <property type="nucleotide sequence ID" value="NZ_BAAADJ010000062.1"/>
</dbReference>
<keyword evidence="1" id="KW-1133">Transmembrane helix</keyword>
<feature type="transmembrane region" description="Helical" evidence="1">
    <location>
        <begin position="7"/>
        <end position="28"/>
    </location>
</feature>
<accession>A0ABN0WPZ4</accession>